<keyword evidence="9" id="KW-1185">Reference proteome</keyword>
<proteinExistence type="predicted"/>
<feature type="transmembrane region" description="Helical" evidence="7">
    <location>
        <begin position="191"/>
        <end position="213"/>
    </location>
</feature>
<feature type="region of interest" description="Disordered" evidence="6">
    <location>
        <begin position="292"/>
        <end position="316"/>
    </location>
</feature>
<dbReference type="PIRSF" id="PIRSF035875">
    <property type="entry name" value="RNase_BN"/>
    <property type="match status" value="1"/>
</dbReference>
<dbReference type="AlphaFoldDB" id="A0A4S8FF19"/>
<sequence>MNSEKQVPTATSAHGLQQRALNSWPVQGVMHWMAVDGMRMSASMAFYAMLSLAPLLVLMVAGLGWWLDRNMIQDTVLTQIQAVTGPQVASAIQQAMQSATAPTQGLIASVIAFGVLLMAATGVFVALQDSLKMIWGVAKDGNQPWWWVVVLRLRGVGYMLALGGLLMASLVLSAVLRVVARMLGDSWIHPWLWSSLNEGLSFLFVLLLFVGLMRISDGAKPSLRHLIIASAIGAVLFTLGKHAMAIYLSGAAAVSAYGAAGSLVALLMWLYFSSAILLLSASIAKALSDQKQTVQEEKSTPKFTSENGTSSQRRPG</sequence>
<evidence type="ECO:0000256" key="5">
    <source>
        <dbReference type="ARBA" id="ARBA00023136"/>
    </source>
</evidence>
<dbReference type="Pfam" id="PF03631">
    <property type="entry name" value="Virul_fac_BrkB"/>
    <property type="match status" value="1"/>
</dbReference>
<evidence type="ECO:0000313" key="9">
    <source>
        <dbReference type="Proteomes" id="UP000308917"/>
    </source>
</evidence>
<evidence type="ECO:0000256" key="3">
    <source>
        <dbReference type="ARBA" id="ARBA00022692"/>
    </source>
</evidence>
<dbReference type="EMBL" id="STFG01000001">
    <property type="protein sequence ID" value="THU05445.1"/>
    <property type="molecule type" value="Genomic_DNA"/>
</dbReference>
<keyword evidence="5 7" id="KW-0472">Membrane</keyword>
<feature type="transmembrane region" description="Helical" evidence="7">
    <location>
        <begin position="106"/>
        <end position="127"/>
    </location>
</feature>
<protein>
    <submittedName>
        <fullName evidence="8">YihY/virulence factor BrkB family protein</fullName>
    </submittedName>
</protein>
<feature type="transmembrane region" description="Helical" evidence="7">
    <location>
        <begin position="156"/>
        <end position="179"/>
    </location>
</feature>
<evidence type="ECO:0000256" key="1">
    <source>
        <dbReference type="ARBA" id="ARBA00004651"/>
    </source>
</evidence>
<dbReference type="Proteomes" id="UP000308917">
    <property type="component" value="Unassembled WGS sequence"/>
</dbReference>
<accession>A0A4S8FF19</accession>
<evidence type="ECO:0000256" key="6">
    <source>
        <dbReference type="SAM" id="MobiDB-lite"/>
    </source>
</evidence>
<feature type="transmembrane region" description="Helical" evidence="7">
    <location>
        <begin position="46"/>
        <end position="67"/>
    </location>
</feature>
<feature type="compositionally biased region" description="Polar residues" evidence="6">
    <location>
        <begin position="301"/>
        <end position="316"/>
    </location>
</feature>
<evidence type="ECO:0000256" key="4">
    <source>
        <dbReference type="ARBA" id="ARBA00022989"/>
    </source>
</evidence>
<feature type="transmembrane region" description="Helical" evidence="7">
    <location>
        <begin position="225"/>
        <end position="248"/>
    </location>
</feature>
<evidence type="ECO:0000313" key="8">
    <source>
        <dbReference type="EMBL" id="THU05445.1"/>
    </source>
</evidence>
<keyword evidence="3 7" id="KW-0812">Transmembrane</keyword>
<keyword evidence="2" id="KW-1003">Cell membrane</keyword>
<dbReference type="PANTHER" id="PTHR30213:SF1">
    <property type="entry name" value="INNER MEMBRANE PROTEIN YHJD"/>
    <property type="match status" value="1"/>
</dbReference>
<name>A0A4S8FF19_9BURK</name>
<organism evidence="8 9">
    <name type="scientific">Lampropedia puyangensis</name>
    <dbReference type="NCBI Taxonomy" id="1330072"/>
    <lineage>
        <taxon>Bacteria</taxon>
        <taxon>Pseudomonadati</taxon>
        <taxon>Pseudomonadota</taxon>
        <taxon>Betaproteobacteria</taxon>
        <taxon>Burkholderiales</taxon>
        <taxon>Comamonadaceae</taxon>
        <taxon>Lampropedia</taxon>
    </lineage>
</organism>
<feature type="transmembrane region" description="Helical" evidence="7">
    <location>
        <begin position="254"/>
        <end position="279"/>
    </location>
</feature>
<keyword evidence="4 7" id="KW-1133">Transmembrane helix</keyword>
<dbReference type="PANTHER" id="PTHR30213">
    <property type="entry name" value="INNER MEMBRANE PROTEIN YHJD"/>
    <property type="match status" value="1"/>
</dbReference>
<dbReference type="OrthoDB" id="8797264at2"/>
<dbReference type="GO" id="GO:0005886">
    <property type="term" value="C:plasma membrane"/>
    <property type="evidence" value="ECO:0007669"/>
    <property type="project" value="UniProtKB-SubCell"/>
</dbReference>
<reference evidence="8 9" key="1">
    <citation type="journal article" date="2015" name="Antonie Van Leeuwenhoek">
        <title>Lampropedia puyangensis sp. nov., isolated from symptomatic bark of Populus ? euramericana canker and emended description of Lampropedia hyalina (Ehrenberg 1832) Lee et al. 2004.</title>
        <authorList>
            <person name="Li Y."/>
            <person name="Wang T."/>
            <person name="Piao C.G."/>
            <person name="Wang L.F."/>
            <person name="Tian G.Z."/>
            <person name="Zhu T.H."/>
            <person name="Guo M.W."/>
        </authorList>
    </citation>
    <scope>NUCLEOTIDE SEQUENCE [LARGE SCALE GENOMIC DNA]</scope>
    <source>
        <strain evidence="8 9">2-bin</strain>
    </source>
</reference>
<dbReference type="RefSeq" id="WP_136572154.1">
    <property type="nucleotide sequence ID" value="NZ_STFG01000001.1"/>
</dbReference>
<dbReference type="InterPro" id="IPR017039">
    <property type="entry name" value="Virul_fac_BrkB"/>
</dbReference>
<gene>
    <name evidence="8" type="ORF">E9531_02595</name>
</gene>
<evidence type="ECO:0000256" key="2">
    <source>
        <dbReference type="ARBA" id="ARBA00022475"/>
    </source>
</evidence>
<comment type="caution">
    <text evidence="8">The sequence shown here is derived from an EMBL/GenBank/DDBJ whole genome shotgun (WGS) entry which is preliminary data.</text>
</comment>
<comment type="subcellular location">
    <subcellularLocation>
        <location evidence="1">Cell membrane</location>
        <topology evidence="1">Multi-pass membrane protein</topology>
    </subcellularLocation>
</comment>
<evidence type="ECO:0000256" key="7">
    <source>
        <dbReference type="SAM" id="Phobius"/>
    </source>
</evidence>